<keyword evidence="1" id="KW-0472">Membrane</keyword>
<evidence type="ECO:0000313" key="2">
    <source>
        <dbReference type="EMBL" id="ADF61831.1"/>
    </source>
</evidence>
<feature type="transmembrane region" description="Helical" evidence="1">
    <location>
        <begin position="34"/>
        <end position="55"/>
    </location>
</feature>
<keyword evidence="1" id="KW-1133">Transmembrane helix</keyword>
<proteinExistence type="predicted"/>
<dbReference type="OrthoDB" id="9870711at2"/>
<evidence type="ECO:0000256" key="1">
    <source>
        <dbReference type="SAM" id="Phobius"/>
    </source>
</evidence>
<keyword evidence="3" id="KW-1185">Reference proteome</keyword>
<name>A0A0H3CKI9_ENTCC</name>
<accession>A0A0H3CKI9</accession>
<organism evidence="2 3">
    <name type="scientific">Enterobacter cloacae subsp. cloacae (strain ATCC 13047 / DSM 30054 / NBRC 13535 / NCTC 10005 / WDCM 00083 / NCDC 279-56)</name>
    <dbReference type="NCBI Taxonomy" id="716541"/>
    <lineage>
        <taxon>Bacteria</taxon>
        <taxon>Pseudomonadati</taxon>
        <taxon>Pseudomonadota</taxon>
        <taxon>Gammaproteobacteria</taxon>
        <taxon>Enterobacterales</taxon>
        <taxon>Enterobacteriaceae</taxon>
        <taxon>Enterobacter</taxon>
        <taxon>Enterobacter cloacae complex</taxon>
    </lineage>
</organism>
<dbReference type="Proteomes" id="UP000002363">
    <property type="component" value="Chromosome"/>
</dbReference>
<evidence type="ECO:0000313" key="3">
    <source>
        <dbReference type="Proteomes" id="UP000002363"/>
    </source>
</evidence>
<dbReference type="AlphaFoldDB" id="A0A0H3CKI9"/>
<dbReference type="EMBL" id="CP001918">
    <property type="protein sequence ID" value="ADF61831.1"/>
    <property type="molecule type" value="Genomic_DNA"/>
</dbReference>
<dbReference type="KEGG" id="enc:ECL_02283"/>
<dbReference type="HOGENOM" id="CLU_2915198_0_0_6"/>
<reference evidence="2 3" key="1">
    <citation type="journal article" date="2010" name="J. Bacteriol.">
        <title>Complete genome sequence of Enterobacter cloacae subsp. cloacae type strain ATCC 13047.</title>
        <authorList>
            <person name="Ren Y."/>
            <person name="Ren Y."/>
            <person name="Zhou Z."/>
            <person name="Guo X."/>
            <person name="Li Y."/>
            <person name="Feng L."/>
            <person name="Wang L."/>
        </authorList>
    </citation>
    <scope>NUCLEOTIDE SEQUENCE [LARGE SCALE GENOMIC DNA]</scope>
    <source>
        <strain evidence="3">ATCC 13047 / DSM 30054 / NBRC 13535 / NCTC 10005 / WDCM 00083 / NCDC 279-56</strain>
    </source>
</reference>
<keyword evidence="1" id="KW-0812">Transmembrane</keyword>
<gene>
    <name evidence="2" type="ordered locus">ECL_02283</name>
</gene>
<dbReference type="EnsemblBacteria" id="ADF61831">
    <property type="protein sequence ID" value="ADF61831"/>
    <property type="gene ID" value="ECL_02283"/>
</dbReference>
<sequence>MSLLATPTDFASGKKYTVLEAVVKPETKTTPDAMIFNVLIRIVILDTFFLSHSIVDRVFIP</sequence>
<protein>
    <submittedName>
        <fullName evidence="2">Uncharacterized protein</fullName>
    </submittedName>
</protein>